<accession>A0A0G2HLT0</accession>
<dbReference type="AlphaFoldDB" id="A0A0G2HLT0"/>
<name>A0A0G2HLT0_9SYNE</name>
<dbReference type="PATRIC" id="fig|1604020.3.peg.792"/>
<evidence type="ECO:0000313" key="2">
    <source>
        <dbReference type="Proteomes" id="UP000035067"/>
    </source>
</evidence>
<organism evidence="1 2">
    <name type="scientific">Candidatus Synechococcus spongiarum SP3</name>
    <dbReference type="NCBI Taxonomy" id="1604020"/>
    <lineage>
        <taxon>Bacteria</taxon>
        <taxon>Bacillati</taxon>
        <taxon>Cyanobacteriota</taxon>
        <taxon>Cyanophyceae</taxon>
        <taxon>Synechococcales</taxon>
        <taxon>Synechococcaceae</taxon>
        <taxon>Synechococcus</taxon>
    </lineage>
</organism>
<sequence>MTSPARCDYLVAAEVNNGNGPAWVVVLALKRGKLHANQVAQQLQAGAAAAEQLVPQEEETRFRAAVFCDRKSRHERTVLRQDANRAKFHRRRPAIIRLKGATENCHPPAWPGLLIHANPLHSRAGNR</sequence>
<dbReference type="EMBL" id="JXQG01000029">
    <property type="protein sequence ID" value="KKZ12088.1"/>
    <property type="molecule type" value="Genomic_DNA"/>
</dbReference>
<dbReference type="Proteomes" id="UP000035067">
    <property type="component" value="Unassembled WGS sequence"/>
</dbReference>
<protein>
    <submittedName>
        <fullName evidence="1">Uncharacterized protein</fullName>
    </submittedName>
</protein>
<comment type="caution">
    <text evidence="1">The sequence shown here is derived from an EMBL/GenBank/DDBJ whole genome shotgun (WGS) entry which is preliminary data.</text>
</comment>
<evidence type="ECO:0000313" key="1">
    <source>
        <dbReference type="EMBL" id="KKZ12088.1"/>
    </source>
</evidence>
<gene>
    <name evidence="1" type="ORF">TE42_05760</name>
</gene>
<reference evidence="1 2" key="1">
    <citation type="submission" date="2015-01" db="EMBL/GenBank/DDBJ databases">
        <title>Lifestyle Evolution in Cyanobacterial Symbionts of Sponges.</title>
        <authorList>
            <person name="Burgsdorf I."/>
            <person name="Slaby B.M."/>
            <person name="Handley K.M."/>
            <person name="Haber M."/>
            <person name="Blom J."/>
            <person name="Marshall C.W."/>
            <person name="Gilbert J.A."/>
            <person name="Hentschel U."/>
            <person name="Steindler L."/>
        </authorList>
    </citation>
    <scope>NUCLEOTIDE SEQUENCE [LARGE SCALE GENOMIC DNA]</scope>
    <source>
        <strain evidence="1">SP3</strain>
    </source>
</reference>
<proteinExistence type="predicted"/>